<organism evidence="3 4">
    <name type="scientific">Allofranklinella schreckenbergeri</name>
    <dbReference type="NCBI Taxonomy" id="1076744"/>
    <lineage>
        <taxon>Bacteria</taxon>
        <taxon>Pseudomonadati</taxon>
        <taxon>Pseudomonadota</taxon>
        <taxon>Betaproteobacteria</taxon>
        <taxon>Burkholderiales</taxon>
        <taxon>Comamonadaceae</taxon>
        <taxon>Allofranklinella</taxon>
    </lineage>
</organism>
<dbReference type="GO" id="GO:0016747">
    <property type="term" value="F:acyltransferase activity, transferring groups other than amino-acyl groups"/>
    <property type="evidence" value="ECO:0007669"/>
    <property type="project" value="InterPro"/>
</dbReference>
<gene>
    <name evidence="3" type="ORF">EBQ24_00580</name>
</gene>
<dbReference type="InterPro" id="IPR016181">
    <property type="entry name" value="Acyl_CoA_acyltransferase"/>
</dbReference>
<dbReference type="EMBL" id="RDQK01000001">
    <property type="protein sequence ID" value="RMX11778.1"/>
    <property type="molecule type" value="Genomic_DNA"/>
</dbReference>
<reference evidence="3 4" key="1">
    <citation type="submission" date="2018-10" db="EMBL/GenBank/DDBJ databases">
        <title>Comamonadaceae CDC group NO-1 genome sequencing and assembly.</title>
        <authorList>
            <person name="Bernier A.-M."/>
            <person name="Bernard K."/>
        </authorList>
    </citation>
    <scope>NUCLEOTIDE SEQUENCE [LARGE SCALE GENOMIC DNA]</scope>
    <source>
        <strain evidence="3 4">NML180581</strain>
    </source>
</reference>
<keyword evidence="3" id="KW-0808">Transferase</keyword>
<evidence type="ECO:0000259" key="2">
    <source>
        <dbReference type="PROSITE" id="PS51186"/>
    </source>
</evidence>
<dbReference type="PROSITE" id="PS51186">
    <property type="entry name" value="GNAT"/>
    <property type="match status" value="1"/>
</dbReference>
<dbReference type="Pfam" id="PF00583">
    <property type="entry name" value="Acetyltransf_1"/>
    <property type="match status" value="1"/>
</dbReference>
<name>A0A3M6R9V4_9BURK</name>
<comment type="caution">
    <text evidence="3">The sequence shown here is derived from an EMBL/GenBank/DDBJ whole genome shotgun (WGS) entry which is preliminary data.</text>
</comment>
<dbReference type="InterPro" id="IPR000182">
    <property type="entry name" value="GNAT_dom"/>
</dbReference>
<protein>
    <submittedName>
        <fullName evidence="3">GNAT family N-acetyltransferase</fullName>
    </submittedName>
</protein>
<accession>A0A3M6R9V4</accession>
<sequence length="256" mass="28737">MPEVKTPTPTTNSSAHASAKQAAAPAPAQTTPAATLKEKPQPLHIPIRSLGPVHRPQILEHLLNLSDRDRYLRFGYPASNTQVERYVENLDFQRDEIYGIHNRKLELIAMAHLAFDPPAEGKPRAAEFGVSVSGAYRGRHLGKRLYDRAMMHARNEGAEIMYIHALSENAPMLKIARNAGAVVQREGGESEAYLRLPPANLNSRLTEVFEDQFGEMDYRMKVQAYQFQAFLDGLQRWSDPARLGKKKEDEAPDQNP</sequence>
<dbReference type="Gene3D" id="3.40.630.30">
    <property type="match status" value="1"/>
</dbReference>
<feature type="compositionally biased region" description="Low complexity" evidence="1">
    <location>
        <begin position="13"/>
        <end position="35"/>
    </location>
</feature>
<evidence type="ECO:0000256" key="1">
    <source>
        <dbReference type="SAM" id="MobiDB-lite"/>
    </source>
</evidence>
<dbReference type="SUPFAM" id="SSF55729">
    <property type="entry name" value="Acyl-CoA N-acyltransferases (Nat)"/>
    <property type="match status" value="1"/>
</dbReference>
<feature type="region of interest" description="Disordered" evidence="1">
    <location>
        <begin position="1"/>
        <end position="41"/>
    </location>
</feature>
<dbReference type="Proteomes" id="UP000281171">
    <property type="component" value="Unassembled WGS sequence"/>
</dbReference>
<proteinExistence type="predicted"/>
<feature type="domain" description="N-acetyltransferase" evidence="2">
    <location>
        <begin position="45"/>
        <end position="225"/>
    </location>
</feature>
<evidence type="ECO:0000313" key="3">
    <source>
        <dbReference type="EMBL" id="RMX11778.1"/>
    </source>
</evidence>
<dbReference type="AlphaFoldDB" id="A0A3M6R9V4"/>
<evidence type="ECO:0000313" key="4">
    <source>
        <dbReference type="Proteomes" id="UP000281171"/>
    </source>
</evidence>
<dbReference type="CDD" id="cd04301">
    <property type="entry name" value="NAT_SF"/>
    <property type="match status" value="1"/>
</dbReference>